<reference evidence="2 3" key="1">
    <citation type="journal article" date="2019" name="Sci. Rep.">
        <title>Orb-weaving spider Araneus ventricosus genome elucidates the spidroin gene catalogue.</title>
        <authorList>
            <person name="Kono N."/>
            <person name="Nakamura H."/>
            <person name="Ohtoshi R."/>
            <person name="Moran D.A.P."/>
            <person name="Shinohara A."/>
            <person name="Yoshida Y."/>
            <person name="Fujiwara M."/>
            <person name="Mori M."/>
            <person name="Tomita M."/>
            <person name="Arakawa K."/>
        </authorList>
    </citation>
    <scope>NUCLEOTIDE SEQUENCE [LARGE SCALE GENOMIC DNA]</scope>
</reference>
<name>A0A4Y2KCN8_ARAVE</name>
<feature type="region of interest" description="Disordered" evidence="1">
    <location>
        <begin position="19"/>
        <end position="39"/>
    </location>
</feature>
<feature type="region of interest" description="Disordered" evidence="1">
    <location>
        <begin position="54"/>
        <end position="106"/>
    </location>
</feature>
<protein>
    <submittedName>
        <fullName evidence="2">Uncharacterized protein</fullName>
    </submittedName>
</protein>
<proteinExistence type="predicted"/>
<dbReference type="EMBL" id="BGPR01004482">
    <property type="protein sequence ID" value="GBN00122.1"/>
    <property type="molecule type" value="Genomic_DNA"/>
</dbReference>
<comment type="caution">
    <text evidence="2">The sequence shown here is derived from an EMBL/GenBank/DDBJ whole genome shotgun (WGS) entry which is preliminary data.</text>
</comment>
<evidence type="ECO:0000313" key="2">
    <source>
        <dbReference type="EMBL" id="GBN00122.1"/>
    </source>
</evidence>
<sequence>MRLRKGPEELRQQAIRTMQRLRKNGNATPHKPWKRDLDRAKAINPIISLKIHSTDNESPAKAVPGDGPISGLYMNGVQEEHRKRQEIPERKCPSIEKERSMDTDKF</sequence>
<organism evidence="2 3">
    <name type="scientific">Araneus ventricosus</name>
    <name type="common">Orbweaver spider</name>
    <name type="synonym">Epeira ventricosa</name>
    <dbReference type="NCBI Taxonomy" id="182803"/>
    <lineage>
        <taxon>Eukaryota</taxon>
        <taxon>Metazoa</taxon>
        <taxon>Ecdysozoa</taxon>
        <taxon>Arthropoda</taxon>
        <taxon>Chelicerata</taxon>
        <taxon>Arachnida</taxon>
        <taxon>Araneae</taxon>
        <taxon>Araneomorphae</taxon>
        <taxon>Entelegynae</taxon>
        <taxon>Araneoidea</taxon>
        <taxon>Araneidae</taxon>
        <taxon>Araneus</taxon>
    </lineage>
</organism>
<evidence type="ECO:0000256" key="1">
    <source>
        <dbReference type="SAM" id="MobiDB-lite"/>
    </source>
</evidence>
<feature type="compositionally biased region" description="Basic and acidic residues" evidence="1">
    <location>
        <begin position="78"/>
        <end position="106"/>
    </location>
</feature>
<accession>A0A4Y2KCN8</accession>
<dbReference type="AlphaFoldDB" id="A0A4Y2KCN8"/>
<evidence type="ECO:0000313" key="3">
    <source>
        <dbReference type="Proteomes" id="UP000499080"/>
    </source>
</evidence>
<dbReference type="Proteomes" id="UP000499080">
    <property type="component" value="Unassembled WGS sequence"/>
</dbReference>
<gene>
    <name evidence="2" type="ORF">AVEN_275586_1</name>
</gene>
<keyword evidence="3" id="KW-1185">Reference proteome</keyword>